<evidence type="ECO:0000313" key="2">
    <source>
        <dbReference type="Proteomes" id="UP000185924"/>
    </source>
</evidence>
<organism evidence="1 2">
    <name type="scientific">Pontibacter lucknowensis</name>
    <dbReference type="NCBI Taxonomy" id="1077936"/>
    <lineage>
        <taxon>Bacteria</taxon>
        <taxon>Pseudomonadati</taxon>
        <taxon>Bacteroidota</taxon>
        <taxon>Cytophagia</taxon>
        <taxon>Cytophagales</taxon>
        <taxon>Hymenobacteraceae</taxon>
        <taxon>Pontibacter</taxon>
    </lineage>
</organism>
<dbReference type="PANTHER" id="PTHR24104">
    <property type="entry name" value="E3 UBIQUITIN-PROTEIN LIGASE NHLRC1-RELATED"/>
    <property type="match status" value="1"/>
</dbReference>
<protein>
    <recommendedName>
        <fullName evidence="3">NHL repeat-containing protein</fullName>
    </recommendedName>
</protein>
<dbReference type="STRING" id="1077936.SAMN05421545_3934"/>
<reference evidence="2" key="1">
    <citation type="submission" date="2017-01" db="EMBL/GenBank/DDBJ databases">
        <authorList>
            <person name="Varghese N."/>
            <person name="Submissions S."/>
        </authorList>
    </citation>
    <scope>NUCLEOTIDE SEQUENCE [LARGE SCALE GENOMIC DNA]</scope>
    <source>
        <strain evidence="2">DM9</strain>
    </source>
</reference>
<dbReference type="EMBL" id="FTNM01000008">
    <property type="protein sequence ID" value="SIR49937.1"/>
    <property type="molecule type" value="Genomic_DNA"/>
</dbReference>
<dbReference type="AlphaFoldDB" id="A0A1N7BEZ6"/>
<name>A0A1N7BEZ6_9BACT</name>
<dbReference type="GO" id="GO:0008270">
    <property type="term" value="F:zinc ion binding"/>
    <property type="evidence" value="ECO:0007669"/>
    <property type="project" value="UniProtKB-KW"/>
</dbReference>
<evidence type="ECO:0008006" key="3">
    <source>
        <dbReference type="Google" id="ProtNLM"/>
    </source>
</evidence>
<dbReference type="InterPro" id="IPR011042">
    <property type="entry name" value="6-blade_b-propeller_TolB-like"/>
</dbReference>
<sequence length="647" mass="71794">MSARSIVLDSEDNIYVDESYSKSVIKYSPSGDPLFAVGKVDNPTTTQTYTGKLAIDEDDNLYIANSSKKHIDKFDSQGRFIKTLGSGTDVGGEIEYIIEIGVDGAGNLYVLDAKSVFSTTQSVHKYSSTGEYLQKFDVKQAGPSWNPNDITSMAVRKDGGFYTVYDYHRQILQFDANGVLVKKFAGHGGGVDGNLHGTAVRLAVDREGNVYACDDHWSERTVNKYTHDGRYIRKYGQEYRFEPPIYDRKNNIYAISGNISAYDIEIHKYNPSTELELRFAPVFEKEYFSSPSSMLLAVDQDENIYYLKQNSDKQQIDKYNRTGQLVNTLQVSLVHENTTYGSVKGMFVDSKGIIHLVKKTTDKGGIYLSRLNQQGDMVGQPIRLGKGKIHFYSLGYIVFDDLGFVYTQDSRGHRIRKFSPYGDLLLAYGDTSLNKEHNGGNFSVDNHGNAYWSVQHNYSSERAIDIHKHNGEPSERLVVTNGKVGVNKSGTVIAALLFDGTIALYKRKQAVPQSYITGKIFTPTNNLCEPESSTGLAGIVVKAEPGPYYGISDESGSYTLAVEPGDYRVSQMLGNQVGIDVRELCSTTIDVAATQAGNFAKGPDFWNKVTLSPYLSVSVSSTRRRRCFESTTTVRYENAGFATAPDA</sequence>
<dbReference type="InterPro" id="IPR050952">
    <property type="entry name" value="TRIM-NHL_E3_ligases"/>
</dbReference>
<gene>
    <name evidence="1" type="ORF">SAMN05421545_3934</name>
</gene>
<dbReference type="Gene3D" id="2.120.10.30">
    <property type="entry name" value="TolB, C-terminal domain"/>
    <property type="match status" value="2"/>
</dbReference>
<dbReference type="SUPFAM" id="SSF101898">
    <property type="entry name" value="NHL repeat"/>
    <property type="match status" value="2"/>
</dbReference>
<proteinExistence type="predicted"/>
<evidence type="ECO:0000313" key="1">
    <source>
        <dbReference type="EMBL" id="SIR49937.1"/>
    </source>
</evidence>
<keyword evidence="2" id="KW-1185">Reference proteome</keyword>
<accession>A0A1N7BEZ6</accession>
<feature type="non-terminal residue" evidence="1">
    <location>
        <position position="647"/>
    </location>
</feature>
<dbReference type="PANTHER" id="PTHR24104:SF25">
    <property type="entry name" value="PROTEIN LIN-41"/>
    <property type="match status" value="1"/>
</dbReference>
<dbReference type="Proteomes" id="UP000185924">
    <property type="component" value="Unassembled WGS sequence"/>
</dbReference>